<keyword evidence="10" id="KW-1185">Reference proteome</keyword>
<feature type="domain" description="ABC transmembrane type-1" evidence="8">
    <location>
        <begin position="90"/>
        <end position="304"/>
    </location>
</feature>
<organism evidence="9 10">
    <name type="scientific">Quadrisphaera setariae</name>
    <dbReference type="NCBI Taxonomy" id="2593304"/>
    <lineage>
        <taxon>Bacteria</taxon>
        <taxon>Bacillati</taxon>
        <taxon>Actinomycetota</taxon>
        <taxon>Actinomycetes</taxon>
        <taxon>Kineosporiales</taxon>
        <taxon>Kineosporiaceae</taxon>
        <taxon>Quadrisphaera</taxon>
    </lineage>
</organism>
<keyword evidence="5 7" id="KW-1133">Transmembrane helix</keyword>
<gene>
    <name evidence="9" type="ORF">FMM08_01915</name>
</gene>
<dbReference type="InterPro" id="IPR035906">
    <property type="entry name" value="MetI-like_sf"/>
</dbReference>
<feature type="transmembrane region" description="Helical" evidence="7">
    <location>
        <begin position="31"/>
        <end position="54"/>
    </location>
</feature>
<dbReference type="InterPro" id="IPR000515">
    <property type="entry name" value="MetI-like"/>
</dbReference>
<accession>A0A5C8ZJD6</accession>
<evidence type="ECO:0000256" key="6">
    <source>
        <dbReference type="ARBA" id="ARBA00023136"/>
    </source>
</evidence>
<name>A0A5C8ZJD6_9ACTN</name>
<reference evidence="9 10" key="1">
    <citation type="submission" date="2019-07" db="EMBL/GenBank/DDBJ databases">
        <title>Quadrisphaera sp. strain DD2A genome sequencing and assembly.</title>
        <authorList>
            <person name="Kim I."/>
        </authorList>
    </citation>
    <scope>NUCLEOTIDE SEQUENCE [LARGE SCALE GENOMIC DNA]</scope>
    <source>
        <strain evidence="9 10">DD2A</strain>
    </source>
</reference>
<dbReference type="PANTHER" id="PTHR43005">
    <property type="entry name" value="BLR7065 PROTEIN"/>
    <property type="match status" value="1"/>
</dbReference>
<keyword evidence="3" id="KW-1003">Cell membrane</keyword>
<evidence type="ECO:0000313" key="10">
    <source>
        <dbReference type="Proteomes" id="UP000321234"/>
    </source>
</evidence>
<dbReference type="GO" id="GO:0005886">
    <property type="term" value="C:plasma membrane"/>
    <property type="evidence" value="ECO:0007669"/>
    <property type="project" value="UniProtKB-SubCell"/>
</dbReference>
<dbReference type="SUPFAM" id="SSF160964">
    <property type="entry name" value="MalF N-terminal region-like"/>
    <property type="match status" value="1"/>
</dbReference>
<evidence type="ECO:0000259" key="8">
    <source>
        <dbReference type="PROSITE" id="PS50928"/>
    </source>
</evidence>
<sequence length="314" mass="34053">MAVSTTSPAPAAARPSTRRSFVDRVDAHLKWVLIVPSVAFVGLLIAFPIAYTAYLSFTNASGSVSRPKRFVGLENYTRWLTDADRFWPAVGRTAYFTGAALVLELVIGLAIALLLRKTFRGQGVVRVLILLPLVATPVAVGMMWLLIFEPTIGFANLVLGWFGIPAQGWLSDPSTALNTLIFIDVWQWTPMVVLILLAGLTTLPEEPDEAARVDGAGAWQRFRHITLPLLAPVIGAAAILRSIDALKTFDIIYATKGVGGGSSHEAETLNVLAYGQAFQFSQYGRASALLMLFFLLIVIVLATLAILRKKADQS</sequence>
<evidence type="ECO:0000256" key="4">
    <source>
        <dbReference type="ARBA" id="ARBA00022692"/>
    </source>
</evidence>
<dbReference type="Gene3D" id="1.20.58.370">
    <property type="entry name" value="MalF N-terminal region-like"/>
    <property type="match status" value="1"/>
</dbReference>
<evidence type="ECO:0000256" key="3">
    <source>
        <dbReference type="ARBA" id="ARBA00022475"/>
    </source>
</evidence>
<dbReference type="SUPFAM" id="SSF161098">
    <property type="entry name" value="MetI-like"/>
    <property type="match status" value="1"/>
</dbReference>
<dbReference type="InterPro" id="IPR035277">
    <property type="entry name" value="MalF_N"/>
</dbReference>
<dbReference type="PROSITE" id="PS50928">
    <property type="entry name" value="ABC_TM1"/>
    <property type="match status" value="1"/>
</dbReference>
<dbReference type="Pfam" id="PF00528">
    <property type="entry name" value="BPD_transp_1"/>
    <property type="match status" value="1"/>
</dbReference>
<evidence type="ECO:0000256" key="2">
    <source>
        <dbReference type="ARBA" id="ARBA00022448"/>
    </source>
</evidence>
<keyword evidence="2 7" id="KW-0813">Transport</keyword>
<keyword evidence="6 7" id="KW-0472">Membrane</keyword>
<dbReference type="EMBL" id="VKAC01000001">
    <property type="protein sequence ID" value="TXR58002.1"/>
    <property type="molecule type" value="Genomic_DNA"/>
</dbReference>
<evidence type="ECO:0000313" key="9">
    <source>
        <dbReference type="EMBL" id="TXR58002.1"/>
    </source>
</evidence>
<feature type="transmembrane region" description="Helical" evidence="7">
    <location>
        <begin position="127"/>
        <end position="147"/>
    </location>
</feature>
<dbReference type="GO" id="GO:0055085">
    <property type="term" value="P:transmembrane transport"/>
    <property type="evidence" value="ECO:0007669"/>
    <property type="project" value="InterPro"/>
</dbReference>
<comment type="caution">
    <text evidence="9">The sequence shown here is derived from an EMBL/GenBank/DDBJ whole genome shotgun (WGS) entry which is preliminary data.</text>
</comment>
<evidence type="ECO:0000256" key="7">
    <source>
        <dbReference type="RuleBase" id="RU363032"/>
    </source>
</evidence>
<protein>
    <submittedName>
        <fullName evidence="9">Sugar ABC transporter permease</fullName>
    </submittedName>
</protein>
<dbReference type="Gene3D" id="1.10.3720.10">
    <property type="entry name" value="MetI-like"/>
    <property type="match status" value="1"/>
</dbReference>
<proteinExistence type="inferred from homology"/>
<dbReference type="CDD" id="cd06261">
    <property type="entry name" value="TM_PBP2"/>
    <property type="match status" value="1"/>
</dbReference>
<keyword evidence="4 7" id="KW-0812">Transmembrane</keyword>
<dbReference type="AlphaFoldDB" id="A0A5C8ZJD6"/>
<comment type="subcellular location">
    <subcellularLocation>
        <location evidence="1 7">Cell membrane</location>
        <topology evidence="1 7">Multi-pass membrane protein</topology>
    </subcellularLocation>
</comment>
<dbReference type="PANTHER" id="PTHR43005:SF2">
    <property type="entry name" value="INTEGRAL MEMBRANE SUGAR TRANSPORT PROTEIN"/>
    <property type="match status" value="1"/>
</dbReference>
<evidence type="ECO:0000256" key="1">
    <source>
        <dbReference type="ARBA" id="ARBA00004651"/>
    </source>
</evidence>
<dbReference type="RefSeq" id="WP_147924613.1">
    <property type="nucleotide sequence ID" value="NZ_VKAC01000001.1"/>
</dbReference>
<dbReference type="OrthoDB" id="34224at2"/>
<dbReference type="Proteomes" id="UP000321234">
    <property type="component" value="Unassembled WGS sequence"/>
</dbReference>
<feature type="transmembrane region" description="Helical" evidence="7">
    <location>
        <begin position="185"/>
        <end position="204"/>
    </location>
</feature>
<feature type="transmembrane region" description="Helical" evidence="7">
    <location>
        <begin position="94"/>
        <end position="115"/>
    </location>
</feature>
<feature type="transmembrane region" description="Helical" evidence="7">
    <location>
        <begin position="288"/>
        <end position="307"/>
    </location>
</feature>
<evidence type="ECO:0000256" key="5">
    <source>
        <dbReference type="ARBA" id="ARBA00022989"/>
    </source>
</evidence>
<comment type="similarity">
    <text evidence="7">Belongs to the binding-protein-dependent transport system permease family.</text>
</comment>
<feature type="transmembrane region" description="Helical" evidence="7">
    <location>
        <begin position="225"/>
        <end position="243"/>
    </location>
</feature>